<dbReference type="NCBIfam" id="TIGR00125">
    <property type="entry name" value="cyt_tran_rel"/>
    <property type="match status" value="1"/>
</dbReference>
<evidence type="ECO:0000256" key="9">
    <source>
        <dbReference type="ARBA" id="ARBA00022741"/>
    </source>
</evidence>
<evidence type="ECO:0000256" key="4">
    <source>
        <dbReference type="ARBA" id="ARBA00012219"/>
    </source>
</evidence>
<reference evidence="14" key="1">
    <citation type="journal article" date="2014" name="Int. J. Syst. Evol. Microbiol.">
        <title>Complete genome sequence of Corynebacterium casei LMG S-19264T (=DSM 44701T), isolated from a smear-ripened cheese.</title>
        <authorList>
            <consortium name="US DOE Joint Genome Institute (JGI-PGF)"/>
            <person name="Walter F."/>
            <person name="Albersmeier A."/>
            <person name="Kalinowski J."/>
            <person name="Ruckert C."/>
        </authorList>
    </citation>
    <scope>NUCLEOTIDE SEQUENCE</scope>
    <source>
        <strain evidence="14">JCM 14371</strain>
    </source>
</reference>
<comment type="caution">
    <text evidence="14">The sequence shown here is derived from an EMBL/GenBank/DDBJ whole genome shotgun (WGS) entry which is preliminary data.</text>
</comment>
<dbReference type="FunFam" id="3.40.50.620:FF:000114">
    <property type="entry name" value="Pantothenate synthetase"/>
    <property type="match status" value="1"/>
</dbReference>
<keyword evidence="15" id="KW-1185">Reference proteome</keyword>
<dbReference type="PANTHER" id="PTHR21299">
    <property type="entry name" value="CYTIDYLATE KINASE/PANTOATE-BETA-ALANINE LIGASE"/>
    <property type="match status" value="1"/>
</dbReference>
<evidence type="ECO:0000256" key="10">
    <source>
        <dbReference type="ARBA" id="ARBA00022840"/>
    </source>
</evidence>
<evidence type="ECO:0000256" key="8">
    <source>
        <dbReference type="ARBA" id="ARBA00022655"/>
    </source>
</evidence>
<evidence type="ECO:0000313" key="15">
    <source>
        <dbReference type="Proteomes" id="UP000635726"/>
    </source>
</evidence>
<dbReference type="EC" id="6.3.2.1" evidence="4 13"/>
<feature type="binding site" evidence="13">
    <location>
        <position position="182"/>
    </location>
    <ligand>
        <name>ATP</name>
        <dbReference type="ChEBI" id="CHEBI:30616"/>
    </ligand>
</feature>
<evidence type="ECO:0000256" key="13">
    <source>
        <dbReference type="HAMAP-Rule" id="MF_00158"/>
    </source>
</evidence>
<evidence type="ECO:0000256" key="6">
    <source>
        <dbReference type="ARBA" id="ARBA00022490"/>
    </source>
</evidence>
<keyword evidence="7 13" id="KW-0436">Ligase</keyword>
<feature type="binding site" evidence="13">
    <location>
        <begin position="36"/>
        <end position="43"/>
    </location>
    <ligand>
        <name>ATP</name>
        <dbReference type="ChEBI" id="CHEBI:30616"/>
    </ligand>
</feature>
<protein>
    <recommendedName>
        <fullName evidence="5 13">Pantothenate synthetase</fullName>
        <shortName evidence="13">PS</shortName>
        <ecNumber evidence="4 13">6.3.2.1</ecNumber>
    </recommendedName>
    <alternativeName>
        <fullName evidence="13">Pantoate--beta-alanine ligase</fullName>
    </alternativeName>
    <alternativeName>
        <fullName evidence="13">Pantoate-activating enzyme</fullName>
    </alternativeName>
</protein>
<keyword evidence="8 13" id="KW-0566">Pantothenate biosynthesis</keyword>
<evidence type="ECO:0000256" key="11">
    <source>
        <dbReference type="ARBA" id="ARBA00048258"/>
    </source>
</evidence>
<gene>
    <name evidence="13 14" type="primary">panC</name>
    <name evidence="14" type="ORF">GCM10008939_26130</name>
</gene>
<dbReference type="Pfam" id="PF02569">
    <property type="entry name" value="Pantoate_ligase"/>
    <property type="match status" value="1"/>
</dbReference>
<dbReference type="Gene3D" id="3.30.1300.10">
    <property type="entry name" value="Pantoate-beta-alanine ligase, C-terminal domain"/>
    <property type="match status" value="1"/>
</dbReference>
<dbReference type="Proteomes" id="UP000635726">
    <property type="component" value="Unassembled WGS sequence"/>
</dbReference>
<evidence type="ECO:0000313" key="14">
    <source>
        <dbReference type="EMBL" id="GGJ80951.1"/>
    </source>
</evidence>
<dbReference type="InterPro" id="IPR003721">
    <property type="entry name" value="Pantoate_ligase"/>
</dbReference>
<comment type="pathway">
    <text evidence="2 13">Cofactor biosynthesis; (R)-pantothenate biosynthesis; (R)-pantothenate from (R)-pantoate and beta-alanine: step 1/1.</text>
</comment>
<dbReference type="EMBL" id="BMOE01000009">
    <property type="protein sequence ID" value="GGJ80951.1"/>
    <property type="molecule type" value="Genomic_DNA"/>
</dbReference>
<feature type="active site" description="Proton donor" evidence="13">
    <location>
        <position position="43"/>
    </location>
</feature>
<comment type="catalytic activity">
    <reaction evidence="11 13">
        <text>(R)-pantoate + beta-alanine + ATP = (R)-pantothenate + AMP + diphosphate + H(+)</text>
        <dbReference type="Rhea" id="RHEA:10912"/>
        <dbReference type="ChEBI" id="CHEBI:15378"/>
        <dbReference type="ChEBI" id="CHEBI:15980"/>
        <dbReference type="ChEBI" id="CHEBI:29032"/>
        <dbReference type="ChEBI" id="CHEBI:30616"/>
        <dbReference type="ChEBI" id="CHEBI:33019"/>
        <dbReference type="ChEBI" id="CHEBI:57966"/>
        <dbReference type="ChEBI" id="CHEBI:456215"/>
        <dbReference type="EC" id="6.3.2.1"/>
    </reaction>
</comment>
<name>A0A917PJS7_9DEIO</name>
<reference evidence="14" key="2">
    <citation type="submission" date="2020-09" db="EMBL/GenBank/DDBJ databases">
        <authorList>
            <person name="Sun Q."/>
            <person name="Ohkuma M."/>
        </authorList>
    </citation>
    <scope>NUCLEOTIDE SEQUENCE</scope>
    <source>
        <strain evidence="14">JCM 14371</strain>
    </source>
</reference>
<feature type="binding site" evidence="13">
    <location>
        <begin position="193"/>
        <end position="196"/>
    </location>
    <ligand>
        <name>ATP</name>
        <dbReference type="ChEBI" id="CHEBI:30616"/>
    </ligand>
</feature>
<dbReference type="InterPro" id="IPR004821">
    <property type="entry name" value="Cyt_trans-like"/>
</dbReference>
<dbReference type="CDD" id="cd00560">
    <property type="entry name" value="PanC"/>
    <property type="match status" value="1"/>
</dbReference>
<feature type="binding site" evidence="13">
    <location>
        <position position="67"/>
    </location>
    <ligand>
        <name>(R)-pantoate</name>
        <dbReference type="ChEBI" id="CHEBI:15980"/>
    </ligand>
</feature>
<dbReference type="NCBIfam" id="TIGR00018">
    <property type="entry name" value="panC"/>
    <property type="match status" value="1"/>
</dbReference>
<evidence type="ECO:0000256" key="3">
    <source>
        <dbReference type="ARBA" id="ARBA00009256"/>
    </source>
</evidence>
<feature type="binding site" evidence="13">
    <location>
        <position position="159"/>
    </location>
    <ligand>
        <name>(R)-pantoate</name>
        <dbReference type="ChEBI" id="CHEBI:15980"/>
    </ligand>
</feature>
<dbReference type="PANTHER" id="PTHR21299:SF1">
    <property type="entry name" value="PANTOATE--BETA-ALANINE LIGASE"/>
    <property type="match status" value="1"/>
</dbReference>
<comment type="similarity">
    <text evidence="3 13">Belongs to the pantothenate synthetase family.</text>
</comment>
<keyword evidence="6 13" id="KW-0963">Cytoplasm</keyword>
<dbReference type="AlphaFoldDB" id="A0A917PJS7"/>
<evidence type="ECO:0000256" key="1">
    <source>
        <dbReference type="ARBA" id="ARBA00004496"/>
    </source>
</evidence>
<accession>A0A917PJS7</accession>
<comment type="subcellular location">
    <subcellularLocation>
        <location evidence="1 13">Cytoplasm</location>
    </subcellularLocation>
</comment>
<feature type="binding site" evidence="13">
    <location>
        <begin position="153"/>
        <end position="156"/>
    </location>
    <ligand>
        <name>ATP</name>
        <dbReference type="ChEBI" id="CHEBI:30616"/>
    </ligand>
</feature>
<evidence type="ECO:0000256" key="5">
    <source>
        <dbReference type="ARBA" id="ARBA00014155"/>
    </source>
</evidence>
<keyword evidence="10 13" id="KW-0067">ATP-binding</keyword>
<keyword evidence="9 13" id="KW-0547">Nucleotide-binding</keyword>
<evidence type="ECO:0000256" key="2">
    <source>
        <dbReference type="ARBA" id="ARBA00004990"/>
    </source>
</evidence>
<comment type="function">
    <text evidence="12 13">Catalyzes the condensation of pantoate with beta-alanine in an ATP-dependent reaction via a pantoyl-adenylate intermediate.</text>
</comment>
<dbReference type="GO" id="GO:0005829">
    <property type="term" value="C:cytosol"/>
    <property type="evidence" value="ECO:0007669"/>
    <property type="project" value="TreeGrafter"/>
</dbReference>
<dbReference type="RefSeq" id="WP_373288087.1">
    <property type="nucleotide sequence ID" value="NZ_BMOE01000009.1"/>
</dbReference>
<organism evidence="14 15">
    <name type="scientific">Deinococcus aquiradiocola</name>
    <dbReference type="NCBI Taxonomy" id="393059"/>
    <lineage>
        <taxon>Bacteria</taxon>
        <taxon>Thermotogati</taxon>
        <taxon>Deinococcota</taxon>
        <taxon>Deinococci</taxon>
        <taxon>Deinococcales</taxon>
        <taxon>Deinococcaceae</taxon>
        <taxon>Deinococcus</taxon>
    </lineage>
</organism>
<sequence>MTGTLSVPALLPVVESVSALREALAGRGRVGLVPTMGYLHSGHATLIEQARRENDVVVVSVFVNPLQFGPKEDLSRYPRDLENDRRVAGAAGADLIFHPSGDVMYPAGFGSGVSVGGVSRALEGASRPGHFDGVATVVLKLLNLTRADRAYFGEKDWQQLAVVRQLVRDLNVPVQVVGVPTVRASGGAAGLALSSRNSYLTAEQQVRATVLSRALRAMQGAFVGGEREVDAVLEAGLALLRAEPEVTLDYLSVVDDALNVVGQCPSPAAGDVSYSEQHGPSSNLHTGDMYRVLIAARMFGVRLIDNMPLDPRPTPAATGPEEGTA</sequence>
<dbReference type="SUPFAM" id="SSF52374">
    <property type="entry name" value="Nucleotidylyl transferase"/>
    <property type="match status" value="1"/>
</dbReference>
<dbReference type="Gene3D" id="3.40.50.620">
    <property type="entry name" value="HUPs"/>
    <property type="match status" value="1"/>
</dbReference>
<dbReference type="InterPro" id="IPR014729">
    <property type="entry name" value="Rossmann-like_a/b/a_fold"/>
</dbReference>
<dbReference type="GO" id="GO:0004592">
    <property type="term" value="F:pantoate-beta-alanine ligase activity"/>
    <property type="evidence" value="ECO:0007669"/>
    <property type="project" value="UniProtKB-UniRule"/>
</dbReference>
<comment type="subunit">
    <text evidence="13">Homodimer.</text>
</comment>
<comment type="miscellaneous">
    <text evidence="13">The reaction proceeds by a bi uni uni bi ping pong mechanism.</text>
</comment>
<evidence type="ECO:0000256" key="12">
    <source>
        <dbReference type="ARBA" id="ARBA00055042"/>
    </source>
</evidence>
<proteinExistence type="inferred from homology"/>
<dbReference type="HAMAP" id="MF_00158">
    <property type="entry name" value="PanC"/>
    <property type="match status" value="1"/>
</dbReference>
<dbReference type="GO" id="GO:0005524">
    <property type="term" value="F:ATP binding"/>
    <property type="evidence" value="ECO:0007669"/>
    <property type="project" value="UniProtKB-KW"/>
</dbReference>
<feature type="binding site" evidence="13">
    <location>
        <position position="67"/>
    </location>
    <ligand>
        <name>beta-alanine</name>
        <dbReference type="ChEBI" id="CHEBI:57966"/>
    </ligand>
</feature>
<evidence type="ECO:0000256" key="7">
    <source>
        <dbReference type="ARBA" id="ARBA00022598"/>
    </source>
</evidence>
<dbReference type="InterPro" id="IPR042176">
    <property type="entry name" value="Pantoate_ligase_C"/>
</dbReference>
<dbReference type="GO" id="GO:0015940">
    <property type="term" value="P:pantothenate biosynthetic process"/>
    <property type="evidence" value="ECO:0007669"/>
    <property type="project" value="UniProtKB-UniRule"/>
</dbReference>